<organism evidence="8 9">
    <name type="scientific">Gloeocapsopsis crepidinum LEGE 06123</name>
    <dbReference type="NCBI Taxonomy" id="588587"/>
    <lineage>
        <taxon>Bacteria</taxon>
        <taxon>Bacillati</taxon>
        <taxon>Cyanobacteriota</taxon>
        <taxon>Cyanophyceae</taxon>
        <taxon>Oscillatoriophycideae</taxon>
        <taxon>Chroococcales</taxon>
        <taxon>Chroococcaceae</taxon>
        <taxon>Gloeocapsopsis</taxon>
    </lineage>
</organism>
<comment type="similarity">
    <text evidence="2">Belongs to the methyl-accepting chemotaxis (MCP) protein family.</text>
</comment>
<sequence>MTLSINQDQEYQEAQKAYIQGNYEIAVAIVERLLQEFPDDANAHLLRGHIYCIYQQYDQAQEEYRTVLNLTEDSDIVDCANEAIESILQHESSQLSSGYTNYSEKEFEDTYLLMDTAGDQINFNSEQHQENEATFEDADPGSSADFEHFDYNTPAISEFEQPFEHTFTNSIDDRSNDATSIDAFIDPFVEPQSDRSSIGKTTLQDDNLPNESYLSFATTEEAWSTDLGVQPTSIEDFPNLEEVETSEIEDTFGYSTPQNFEADESRLLFAEEVEDQTLLLSPTKLQIEEIEQLSPAADRTIEDTFGSRIPVNSLDHPNADSVMTSIQDTEEFSIAEFDAFEDLGNISEFDLSTNEVSHDTNSEVDAIPTSDAIADVPVLSHDPSATPQSDTPKWRQQFESASLEKKQWLTASSVGVVSAVVVAALSLGSSFMSPVPSRSAVRNTGWMLAAAAGVAGFATTRFLGQITTKQIKRTTADLYLQFDALREGNFTPQAASQDELGQLVAKFNEMAYVIQATTREAQHKAQEQEEEKENLQRQVMRLLDDVEGAARGDLTVRAEVSADVMGAVADSFNLTIQSLREIVQQVKIAAKQVSKGATDSETFAQSLSSEALRQAEELAVTLNSVQVMTEGIQRVAESAREAETVARSASTTALKGGEAVERTVAGISEIRQTVAETTRKVKRLAESSQEISKIVALISQIASRTNLLALNASIEAARAGEAGRGFAIVADEVRQLADRVAKALREIEQIVKQIQSETGSVMTAMEEGTQQVIQGTHLAEQAKRSLEDIVQVSNRIDTLVGSITAETVAQTDTSLAVASVMQSVELTAQANSQEAQRVSGSLINLVKVAGDLLNSVERFRVETTESN</sequence>
<keyword evidence="5" id="KW-0175">Coiled coil</keyword>
<dbReference type="InterPro" id="IPR003660">
    <property type="entry name" value="HAMP_dom"/>
</dbReference>
<dbReference type="EMBL" id="JADEWN010000010">
    <property type="protein sequence ID" value="MBE9189903.1"/>
    <property type="molecule type" value="Genomic_DNA"/>
</dbReference>
<gene>
    <name evidence="8" type="ORF">IQ230_05915</name>
</gene>
<dbReference type="InterPro" id="IPR019734">
    <property type="entry name" value="TPR_rpt"/>
</dbReference>
<dbReference type="Gene3D" id="1.10.287.950">
    <property type="entry name" value="Methyl-accepting chemotaxis protein"/>
    <property type="match status" value="1"/>
</dbReference>
<dbReference type="SUPFAM" id="SSF48452">
    <property type="entry name" value="TPR-like"/>
    <property type="match status" value="1"/>
</dbReference>
<dbReference type="PANTHER" id="PTHR32089">
    <property type="entry name" value="METHYL-ACCEPTING CHEMOTAXIS PROTEIN MCPB"/>
    <property type="match status" value="1"/>
</dbReference>
<name>A0ABR9UNN6_9CHRO</name>
<evidence type="ECO:0000313" key="9">
    <source>
        <dbReference type="Proteomes" id="UP000651156"/>
    </source>
</evidence>
<dbReference type="Gene3D" id="6.10.340.10">
    <property type="match status" value="1"/>
</dbReference>
<feature type="domain" description="Methyl-accepting transducer" evidence="6">
    <location>
        <begin position="589"/>
        <end position="825"/>
    </location>
</feature>
<dbReference type="SUPFAM" id="SSF58104">
    <property type="entry name" value="Methyl-accepting chemotaxis protein (MCP) signaling domain"/>
    <property type="match status" value="1"/>
</dbReference>
<dbReference type="Gene3D" id="1.25.40.10">
    <property type="entry name" value="Tetratricopeptide repeat domain"/>
    <property type="match status" value="1"/>
</dbReference>
<dbReference type="PROSITE" id="PS50005">
    <property type="entry name" value="TPR"/>
    <property type="match status" value="1"/>
</dbReference>
<feature type="repeat" description="TPR" evidence="4">
    <location>
        <begin position="41"/>
        <end position="74"/>
    </location>
</feature>
<dbReference type="CDD" id="cd11386">
    <property type="entry name" value="MCP_signal"/>
    <property type="match status" value="1"/>
</dbReference>
<proteinExistence type="inferred from homology"/>
<evidence type="ECO:0000256" key="5">
    <source>
        <dbReference type="SAM" id="Coils"/>
    </source>
</evidence>
<dbReference type="CDD" id="cd06225">
    <property type="entry name" value="HAMP"/>
    <property type="match status" value="1"/>
</dbReference>
<evidence type="ECO:0000259" key="6">
    <source>
        <dbReference type="PROSITE" id="PS50111"/>
    </source>
</evidence>
<dbReference type="SMART" id="SM00283">
    <property type="entry name" value="MA"/>
    <property type="match status" value="1"/>
</dbReference>
<keyword evidence="1 3" id="KW-0807">Transducer</keyword>
<evidence type="ECO:0000256" key="1">
    <source>
        <dbReference type="ARBA" id="ARBA00023224"/>
    </source>
</evidence>
<evidence type="ECO:0000256" key="3">
    <source>
        <dbReference type="PROSITE-ProRule" id="PRU00284"/>
    </source>
</evidence>
<dbReference type="InterPro" id="IPR004089">
    <property type="entry name" value="MCPsignal_dom"/>
</dbReference>
<dbReference type="Proteomes" id="UP000651156">
    <property type="component" value="Unassembled WGS sequence"/>
</dbReference>
<evidence type="ECO:0000313" key="8">
    <source>
        <dbReference type="EMBL" id="MBE9189903.1"/>
    </source>
</evidence>
<dbReference type="PANTHER" id="PTHR32089:SF114">
    <property type="entry name" value="METHYL-ACCEPTING CHEMOTAXIS PROTEIN MCPB"/>
    <property type="match status" value="1"/>
</dbReference>
<feature type="domain" description="HAMP" evidence="7">
    <location>
        <begin position="533"/>
        <end position="584"/>
    </location>
</feature>
<comment type="caution">
    <text evidence="8">The sequence shown here is derived from an EMBL/GenBank/DDBJ whole genome shotgun (WGS) entry which is preliminary data.</text>
</comment>
<evidence type="ECO:0000259" key="7">
    <source>
        <dbReference type="PROSITE" id="PS50885"/>
    </source>
</evidence>
<protein>
    <submittedName>
        <fullName evidence="8">Chemotaxis protein</fullName>
    </submittedName>
</protein>
<keyword evidence="9" id="KW-1185">Reference proteome</keyword>
<dbReference type="PROSITE" id="PS50111">
    <property type="entry name" value="CHEMOTAXIS_TRANSDUC_2"/>
    <property type="match status" value="1"/>
</dbReference>
<reference evidence="8 9" key="1">
    <citation type="submission" date="2020-10" db="EMBL/GenBank/DDBJ databases">
        <authorList>
            <person name="Castelo-Branco R."/>
            <person name="Eusebio N."/>
            <person name="Adriana R."/>
            <person name="Vieira A."/>
            <person name="Brugerolle De Fraissinette N."/>
            <person name="Rezende De Castro R."/>
            <person name="Schneider M.P."/>
            <person name="Vasconcelos V."/>
            <person name="Leao P.N."/>
        </authorList>
    </citation>
    <scope>NUCLEOTIDE SEQUENCE [LARGE SCALE GENOMIC DNA]</scope>
    <source>
        <strain evidence="8 9">LEGE 06123</strain>
    </source>
</reference>
<dbReference type="InterPro" id="IPR011990">
    <property type="entry name" value="TPR-like_helical_dom_sf"/>
</dbReference>
<keyword evidence="4" id="KW-0802">TPR repeat</keyword>
<dbReference type="PROSITE" id="PS50885">
    <property type="entry name" value="HAMP"/>
    <property type="match status" value="1"/>
</dbReference>
<evidence type="ECO:0000256" key="2">
    <source>
        <dbReference type="ARBA" id="ARBA00029447"/>
    </source>
</evidence>
<dbReference type="RefSeq" id="WP_193931131.1">
    <property type="nucleotide sequence ID" value="NZ_CAWPMZ010000008.1"/>
</dbReference>
<evidence type="ECO:0000256" key="4">
    <source>
        <dbReference type="PROSITE-ProRule" id="PRU00339"/>
    </source>
</evidence>
<feature type="coiled-coil region" evidence="5">
    <location>
        <begin position="514"/>
        <end position="545"/>
    </location>
</feature>
<accession>A0ABR9UNN6</accession>
<dbReference type="Pfam" id="PF00015">
    <property type="entry name" value="MCPsignal"/>
    <property type="match status" value="1"/>
</dbReference>
<dbReference type="SMART" id="SM00304">
    <property type="entry name" value="HAMP"/>
    <property type="match status" value="3"/>
</dbReference>